<name>C8W681_DESAS</name>
<dbReference type="InterPro" id="IPR053843">
    <property type="entry name" value="DnaD_N"/>
</dbReference>
<dbReference type="InterPro" id="IPR036388">
    <property type="entry name" value="WH-like_DNA-bd_sf"/>
</dbReference>
<dbReference type="SUPFAM" id="SSF158499">
    <property type="entry name" value="DnaD domain-like"/>
    <property type="match status" value="1"/>
</dbReference>
<dbReference type="Pfam" id="PF07261">
    <property type="entry name" value="DnaB_2"/>
    <property type="match status" value="1"/>
</dbReference>
<dbReference type="HOGENOM" id="CLU_091656_0_0_9"/>
<dbReference type="OrthoDB" id="1652900at2"/>
<dbReference type="PANTHER" id="PTHR37293">
    <property type="entry name" value="PHAGE REPLICATION PROTEIN-RELATED"/>
    <property type="match status" value="1"/>
</dbReference>
<dbReference type="EMBL" id="CP001720">
    <property type="protein sequence ID" value="ACV62170.1"/>
    <property type="molecule type" value="Genomic_DNA"/>
</dbReference>
<dbReference type="InterPro" id="IPR053162">
    <property type="entry name" value="DnaD"/>
</dbReference>
<keyword evidence="5" id="KW-1185">Reference proteome</keyword>
<reference evidence="4 5" key="1">
    <citation type="journal article" date="2009" name="Stand. Genomic Sci.">
        <title>Complete genome sequence of Desulfotomaculum acetoxidans type strain (5575).</title>
        <authorList>
            <person name="Spring S."/>
            <person name="Lapidus A."/>
            <person name="Schroder M."/>
            <person name="Gleim D."/>
            <person name="Sims D."/>
            <person name="Meincke L."/>
            <person name="Glavina Del Rio T."/>
            <person name="Tice H."/>
            <person name="Copeland A."/>
            <person name="Cheng J.F."/>
            <person name="Lucas S."/>
            <person name="Chen F."/>
            <person name="Nolan M."/>
            <person name="Bruce D."/>
            <person name="Goodwin L."/>
            <person name="Pitluck S."/>
            <person name="Ivanova N."/>
            <person name="Mavromatis K."/>
            <person name="Mikhailova N."/>
            <person name="Pati A."/>
            <person name="Chen A."/>
            <person name="Palaniappan K."/>
            <person name="Land M."/>
            <person name="Hauser L."/>
            <person name="Chang Y.J."/>
            <person name="Jeffries C.D."/>
            <person name="Chain P."/>
            <person name="Saunders E."/>
            <person name="Brettin T."/>
            <person name="Detter J.C."/>
            <person name="Goker M."/>
            <person name="Bristow J."/>
            <person name="Eisen J.A."/>
            <person name="Markowitz V."/>
            <person name="Hugenholtz P."/>
            <person name="Kyrpides N.C."/>
            <person name="Klenk H.P."/>
            <person name="Han C."/>
        </authorList>
    </citation>
    <scope>NUCLEOTIDE SEQUENCE [LARGE SCALE GENOMIC DNA]</scope>
    <source>
        <strain evidence="5">ATCC 49208 / DSM 771 / VKM B-1644</strain>
    </source>
</reference>
<gene>
    <name evidence="4" type="ordered locus">Dtox_1288</name>
</gene>
<dbReference type="eggNOG" id="COG3935">
    <property type="taxonomic scope" value="Bacteria"/>
</dbReference>
<proteinExistence type="inferred from homology"/>
<evidence type="ECO:0000259" key="2">
    <source>
        <dbReference type="Pfam" id="PF07261"/>
    </source>
</evidence>
<dbReference type="KEGG" id="dae:Dtox_1288"/>
<sequence>MNLDRKALKKYRAGNVTSAFGTDLMMQGFTSIPNILLKHYKAMGISDIEMLLLVQLLRIHSEEKDFFPTTETLANCMQSDISLIEDVLASLIEKDILAITKYYDEFHDMIISGYDFEPLFESVSEIWACAKVKELEKTQKMLEEQEQQSVKNNFPEPNHELAQLYKTFENEFARPLSPMEIEQIQKWVAEMNSQLIREALKRAVLLGKHNFKYIDSIIMEWQKNNLRTLEAINNYDINFQRRRNTKVYSGNASKTQSSDAKKKAMIESLYMS</sequence>
<comment type="similarity">
    <text evidence="1">Belongs to the DnaB/DnaD family.</text>
</comment>
<dbReference type="Pfam" id="PF21984">
    <property type="entry name" value="DnaD_N"/>
    <property type="match status" value="1"/>
</dbReference>
<dbReference type="InterPro" id="IPR006343">
    <property type="entry name" value="DnaB/C_C"/>
</dbReference>
<evidence type="ECO:0000256" key="1">
    <source>
        <dbReference type="ARBA" id="ARBA00093462"/>
    </source>
</evidence>
<dbReference type="AlphaFoldDB" id="C8W681"/>
<feature type="domain" description="DnaB/C C-terminal" evidence="2">
    <location>
        <begin position="165"/>
        <end position="235"/>
    </location>
</feature>
<organism evidence="4 5">
    <name type="scientific">Desulfofarcimen acetoxidans (strain ATCC 49208 / DSM 771 / KCTC 5769 / VKM B-1644 / 5575)</name>
    <name type="common">Desulfotomaculum acetoxidans</name>
    <dbReference type="NCBI Taxonomy" id="485916"/>
    <lineage>
        <taxon>Bacteria</taxon>
        <taxon>Bacillati</taxon>
        <taxon>Bacillota</taxon>
        <taxon>Clostridia</taxon>
        <taxon>Eubacteriales</taxon>
        <taxon>Peptococcaceae</taxon>
        <taxon>Desulfofarcimen</taxon>
    </lineage>
</organism>
<dbReference type="Gene3D" id="1.10.10.630">
    <property type="entry name" value="DnaD domain-like"/>
    <property type="match status" value="1"/>
</dbReference>
<dbReference type="PANTHER" id="PTHR37293:SF6">
    <property type="entry name" value="DNA REPLICATION PROTEIN DNAD"/>
    <property type="match status" value="1"/>
</dbReference>
<evidence type="ECO:0000313" key="5">
    <source>
        <dbReference type="Proteomes" id="UP000002217"/>
    </source>
</evidence>
<dbReference type="Proteomes" id="UP000002217">
    <property type="component" value="Chromosome"/>
</dbReference>
<dbReference type="RefSeq" id="WP_015756885.1">
    <property type="nucleotide sequence ID" value="NC_013216.1"/>
</dbReference>
<evidence type="ECO:0000313" key="4">
    <source>
        <dbReference type="EMBL" id="ACV62170.1"/>
    </source>
</evidence>
<dbReference type="InterPro" id="IPR034829">
    <property type="entry name" value="DnaD-like_sf"/>
</dbReference>
<protein>
    <submittedName>
        <fullName evidence="4">Primosome, DnaD subunit</fullName>
    </submittedName>
</protein>
<dbReference type="STRING" id="485916.Dtox_1288"/>
<evidence type="ECO:0000259" key="3">
    <source>
        <dbReference type="Pfam" id="PF21984"/>
    </source>
</evidence>
<feature type="domain" description="DnaD N-terminal" evidence="3">
    <location>
        <begin position="32"/>
        <end position="126"/>
    </location>
</feature>
<accession>C8W681</accession>
<dbReference type="Gene3D" id="1.10.10.10">
    <property type="entry name" value="Winged helix-like DNA-binding domain superfamily/Winged helix DNA-binding domain"/>
    <property type="match status" value="1"/>
</dbReference>
<dbReference type="NCBIfam" id="TIGR01446">
    <property type="entry name" value="DnaD_dom"/>
    <property type="match status" value="1"/>
</dbReference>